<organism evidence="6 7">
    <name type="scientific">Rubus argutus</name>
    <name type="common">Southern blackberry</name>
    <dbReference type="NCBI Taxonomy" id="59490"/>
    <lineage>
        <taxon>Eukaryota</taxon>
        <taxon>Viridiplantae</taxon>
        <taxon>Streptophyta</taxon>
        <taxon>Embryophyta</taxon>
        <taxon>Tracheophyta</taxon>
        <taxon>Spermatophyta</taxon>
        <taxon>Magnoliopsida</taxon>
        <taxon>eudicotyledons</taxon>
        <taxon>Gunneridae</taxon>
        <taxon>Pentapetalae</taxon>
        <taxon>rosids</taxon>
        <taxon>fabids</taxon>
        <taxon>Rosales</taxon>
        <taxon>Rosaceae</taxon>
        <taxon>Rosoideae</taxon>
        <taxon>Rosoideae incertae sedis</taxon>
        <taxon>Rubus</taxon>
    </lineage>
</organism>
<dbReference type="SMART" id="SM00184">
    <property type="entry name" value="RING"/>
    <property type="match status" value="1"/>
</dbReference>
<keyword evidence="3" id="KW-0862">Zinc</keyword>
<keyword evidence="1" id="KW-0479">Metal-binding</keyword>
<evidence type="ECO:0000256" key="2">
    <source>
        <dbReference type="ARBA" id="ARBA00022771"/>
    </source>
</evidence>
<dbReference type="EMBL" id="JBEDUW010000004">
    <property type="protein sequence ID" value="KAK9934860.1"/>
    <property type="molecule type" value="Genomic_DNA"/>
</dbReference>
<dbReference type="GO" id="GO:0008270">
    <property type="term" value="F:zinc ion binding"/>
    <property type="evidence" value="ECO:0007669"/>
    <property type="project" value="UniProtKB-KW"/>
</dbReference>
<dbReference type="InterPro" id="IPR013083">
    <property type="entry name" value="Znf_RING/FYVE/PHD"/>
</dbReference>
<evidence type="ECO:0000256" key="4">
    <source>
        <dbReference type="PROSITE-ProRule" id="PRU00175"/>
    </source>
</evidence>
<dbReference type="Proteomes" id="UP001457282">
    <property type="component" value="Unassembled WGS sequence"/>
</dbReference>
<dbReference type="AlphaFoldDB" id="A0AAW1XGH1"/>
<dbReference type="Pfam" id="PF13639">
    <property type="entry name" value="zf-RING_2"/>
    <property type="match status" value="1"/>
</dbReference>
<keyword evidence="2 4" id="KW-0863">Zinc-finger</keyword>
<evidence type="ECO:0000259" key="5">
    <source>
        <dbReference type="PROSITE" id="PS50089"/>
    </source>
</evidence>
<name>A0AAW1XGH1_RUBAR</name>
<comment type="caution">
    <text evidence="6">The sequence shown here is derived from an EMBL/GenBank/DDBJ whole genome shotgun (WGS) entry which is preliminary data.</text>
</comment>
<dbReference type="PANTHER" id="PTHR45969:SF55">
    <property type="entry name" value="OS07G0686300 PROTEIN"/>
    <property type="match status" value="1"/>
</dbReference>
<protein>
    <recommendedName>
        <fullName evidence="5">RING-type domain-containing protein</fullName>
    </recommendedName>
</protein>
<evidence type="ECO:0000256" key="1">
    <source>
        <dbReference type="ARBA" id="ARBA00022723"/>
    </source>
</evidence>
<dbReference type="Gene3D" id="3.30.40.10">
    <property type="entry name" value="Zinc/RING finger domain, C3HC4 (zinc finger)"/>
    <property type="match status" value="1"/>
</dbReference>
<accession>A0AAW1XGH1</accession>
<dbReference type="InterPro" id="IPR001841">
    <property type="entry name" value="Znf_RING"/>
</dbReference>
<sequence length="136" mass="15670">MWKFIVQIATHLSCLFNLLLYRSFYTKPYYEFDLPAGDVQTLSLVPAAAATSEEECAVCLCKINQGEEIRELRCAHPFHKACLDRWTGLNHTTCPVCRSFLAPPISAAESQLQIQVLRFRFSSFCSDTDRDTWWLR</sequence>
<dbReference type="SUPFAM" id="SSF57850">
    <property type="entry name" value="RING/U-box"/>
    <property type="match status" value="1"/>
</dbReference>
<dbReference type="GO" id="GO:0016567">
    <property type="term" value="P:protein ubiquitination"/>
    <property type="evidence" value="ECO:0007669"/>
    <property type="project" value="TreeGrafter"/>
</dbReference>
<dbReference type="PANTHER" id="PTHR45969">
    <property type="entry name" value="RING ZINC FINGER PROTEIN-RELATED"/>
    <property type="match status" value="1"/>
</dbReference>
<dbReference type="GO" id="GO:0061630">
    <property type="term" value="F:ubiquitin protein ligase activity"/>
    <property type="evidence" value="ECO:0007669"/>
    <property type="project" value="TreeGrafter"/>
</dbReference>
<keyword evidence="7" id="KW-1185">Reference proteome</keyword>
<evidence type="ECO:0000313" key="7">
    <source>
        <dbReference type="Proteomes" id="UP001457282"/>
    </source>
</evidence>
<feature type="domain" description="RING-type" evidence="5">
    <location>
        <begin position="56"/>
        <end position="98"/>
    </location>
</feature>
<evidence type="ECO:0000313" key="6">
    <source>
        <dbReference type="EMBL" id="KAK9934860.1"/>
    </source>
</evidence>
<reference evidence="6 7" key="1">
    <citation type="journal article" date="2023" name="G3 (Bethesda)">
        <title>A chromosome-length genome assembly and annotation of blackberry (Rubus argutus, cv. 'Hillquist').</title>
        <authorList>
            <person name="Bruna T."/>
            <person name="Aryal R."/>
            <person name="Dudchenko O."/>
            <person name="Sargent D.J."/>
            <person name="Mead D."/>
            <person name="Buti M."/>
            <person name="Cavallini A."/>
            <person name="Hytonen T."/>
            <person name="Andres J."/>
            <person name="Pham M."/>
            <person name="Weisz D."/>
            <person name="Mascagni F."/>
            <person name="Usai G."/>
            <person name="Natali L."/>
            <person name="Bassil N."/>
            <person name="Fernandez G.E."/>
            <person name="Lomsadze A."/>
            <person name="Armour M."/>
            <person name="Olukolu B."/>
            <person name="Poorten T."/>
            <person name="Britton C."/>
            <person name="Davik J."/>
            <person name="Ashrafi H."/>
            <person name="Aiden E.L."/>
            <person name="Borodovsky M."/>
            <person name="Worthington M."/>
        </authorList>
    </citation>
    <scope>NUCLEOTIDE SEQUENCE [LARGE SCALE GENOMIC DNA]</scope>
    <source>
        <strain evidence="6">PI 553951</strain>
    </source>
</reference>
<proteinExistence type="predicted"/>
<evidence type="ECO:0000256" key="3">
    <source>
        <dbReference type="ARBA" id="ARBA00022833"/>
    </source>
</evidence>
<dbReference type="PROSITE" id="PS50089">
    <property type="entry name" value="ZF_RING_2"/>
    <property type="match status" value="1"/>
</dbReference>
<gene>
    <name evidence="6" type="ORF">M0R45_021989</name>
</gene>